<reference evidence="1 2" key="1">
    <citation type="submission" date="2020-01" db="EMBL/GenBank/DDBJ databases">
        <authorList>
            <person name="Rodrigo-Torres L."/>
            <person name="Arahal R. D."/>
            <person name="Lucena T."/>
        </authorList>
    </citation>
    <scope>NUCLEOTIDE SEQUENCE [LARGE SCALE GENOMIC DNA]</scope>
    <source>
        <strain evidence="1 2">CECT 9293</strain>
    </source>
</reference>
<dbReference type="EMBL" id="CACVBR010000030">
    <property type="protein sequence ID" value="CAA7196716.1"/>
    <property type="molecule type" value="Genomic_DNA"/>
</dbReference>
<gene>
    <name evidence="1" type="ORF">CHRY9293_02791</name>
</gene>
<organism evidence="1 2">
    <name type="scientific">Chryseobacterium potabilaquae</name>
    <dbReference type="NCBI Taxonomy" id="2675057"/>
    <lineage>
        <taxon>Bacteria</taxon>
        <taxon>Pseudomonadati</taxon>
        <taxon>Bacteroidota</taxon>
        <taxon>Flavobacteriia</taxon>
        <taxon>Flavobacteriales</taxon>
        <taxon>Weeksellaceae</taxon>
        <taxon>Chryseobacterium group</taxon>
        <taxon>Chryseobacterium</taxon>
    </lineage>
</organism>
<protein>
    <submittedName>
        <fullName evidence="1">Uncharacterized protein</fullName>
    </submittedName>
</protein>
<name>A0A6N4XAU3_9FLAO</name>
<evidence type="ECO:0000313" key="1">
    <source>
        <dbReference type="EMBL" id="CAA7196716.1"/>
    </source>
</evidence>
<evidence type="ECO:0000313" key="2">
    <source>
        <dbReference type="Proteomes" id="UP000445144"/>
    </source>
</evidence>
<sequence>MSQLEKTNENQLQAFDLMGNLPNLLEAKVIPADLTSEYWTPSEPGEFKLCFFQEIKNSTYTNEQTGETIELPCIVLLEQTTLGDLKTIRNGSKRLVASLEDALHQGKIKAGTPLKIEYLGKIKNTTNTYQSDRWSVKPLLVG</sequence>
<proteinExistence type="predicted"/>
<dbReference type="AlphaFoldDB" id="A0A6N4XAU3"/>
<dbReference type="RefSeq" id="WP_162033490.1">
    <property type="nucleotide sequence ID" value="NZ_CACVBR010000030.1"/>
</dbReference>
<keyword evidence="2" id="KW-1185">Reference proteome</keyword>
<dbReference type="Proteomes" id="UP000445144">
    <property type="component" value="Unassembled WGS sequence"/>
</dbReference>
<accession>A0A6N4XAU3</accession>